<evidence type="ECO:0000313" key="1">
    <source>
        <dbReference type="EMBL" id="AKV65712.1"/>
    </source>
</evidence>
<name>A0A0K1RUY8_9CHRO</name>
<dbReference type="Proteomes" id="UP000068167">
    <property type="component" value="Chromosome"/>
</dbReference>
<sequence>MTITANSDFNWRCYIEHFQEEGAPQSGSLRDRCFFTAYETNIIVPLKSLRIEVEMADVYNKVIFS</sequence>
<dbReference type="AlphaFoldDB" id="A0A0K1RUY8"/>
<dbReference type="RefSeq" id="WP_002761095.1">
    <property type="nucleotide sequence ID" value="NZ_CP011339.1"/>
</dbReference>
<organism evidence="1 2">
    <name type="scientific">Microcystis panniformis FACHB-1757</name>
    <dbReference type="NCBI Taxonomy" id="1638788"/>
    <lineage>
        <taxon>Bacteria</taxon>
        <taxon>Bacillati</taxon>
        <taxon>Cyanobacteriota</taxon>
        <taxon>Cyanophyceae</taxon>
        <taxon>Oscillatoriophycideae</taxon>
        <taxon>Chroococcales</taxon>
        <taxon>Microcystaceae</taxon>
        <taxon>Microcystis</taxon>
    </lineage>
</organism>
<accession>A0A0K1RUY8</accession>
<gene>
    <name evidence="1" type="ORF">VL20_487</name>
</gene>
<keyword evidence="2" id="KW-1185">Reference proteome</keyword>
<protein>
    <submittedName>
        <fullName evidence="1">Uncharacterized protein</fullName>
    </submittedName>
</protein>
<evidence type="ECO:0000313" key="2">
    <source>
        <dbReference type="Proteomes" id="UP000068167"/>
    </source>
</evidence>
<dbReference type="EMBL" id="CP011339">
    <property type="protein sequence ID" value="AKV65712.1"/>
    <property type="molecule type" value="Genomic_DNA"/>
</dbReference>
<dbReference type="PATRIC" id="fig|1638788.3.peg.491"/>
<proteinExistence type="predicted"/>
<dbReference type="KEGG" id="mpk:VL20_487"/>
<reference evidence="1 2" key="1">
    <citation type="journal article" date="2016" name="Stand. Genomic Sci.">
        <title>Complete genome sequence and genomic characterization of Microcystis panniformis FACHB 1757 by third-generation sequencing.</title>
        <authorList>
            <person name="Zhang J.Y."/>
            <person name="Guan R."/>
            <person name="Zhang H.J."/>
            <person name="Li H."/>
            <person name="Xiao P."/>
            <person name="Yu G.L."/>
            <person name="Du L."/>
            <person name="Cao D.M."/>
            <person name="Zhu B.C."/>
            <person name="Li R.H."/>
            <person name="Lu Z.H."/>
        </authorList>
    </citation>
    <scope>NUCLEOTIDE SEQUENCE [LARGE SCALE GENOMIC DNA]</scope>
    <source>
        <strain evidence="1 2">FACHB-1757</strain>
    </source>
</reference>